<sequence length="380" mass="44423">RERESAKGTTKNKQSDVNFVNDSEGLSRLRNEMVHSKEIKFFDTFWIQYLFVLSNQNTTLMLEWYSKTFQGTNTDKKKFYFDASPNYFYQSQTPKLVKYFLTDASTPIRLLLLLRDPTDRFLSHLKLKKVFCKLRGEGNALSLNFTKPHLPTARLGPSKLNESHRQIYKGSNASTVDRHTLYRRLLSKHNDDSSSFVDTNQTHAPWKDLHEMYCHCLINMPTKDLVHMLVNNNTRPSLKDANILVEHLSNANSLGCIHNMLLWNSLDEMFTFGLYVKHLMPWLALFELNKDLLIVQSEEFFTNTVKVLREIEIFLHVSTTERLTEKQWEGIVPNDNGHTFRFDTQTNKGLDTAATSTLALLYRDHNQRLFQIIGKKFDWK</sequence>
<evidence type="ECO:0000256" key="1">
    <source>
        <dbReference type="ARBA" id="ARBA00022679"/>
    </source>
</evidence>
<feature type="non-terminal residue" evidence="2">
    <location>
        <position position="1"/>
    </location>
</feature>
<reference evidence="2 3" key="1">
    <citation type="journal article" date="2013" name="Curr. Biol.">
        <title>The Genome of the Foraminiferan Reticulomyxa filosa.</title>
        <authorList>
            <person name="Glockner G."/>
            <person name="Hulsmann N."/>
            <person name="Schleicher M."/>
            <person name="Noegel A.A."/>
            <person name="Eichinger L."/>
            <person name="Gallinger C."/>
            <person name="Pawlowski J."/>
            <person name="Sierra R."/>
            <person name="Euteneuer U."/>
            <person name="Pillet L."/>
            <person name="Moustafa A."/>
            <person name="Platzer M."/>
            <person name="Groth M."/>
            <person name="Szafranski K."/>
            <person name="Schliwa M."/>
        </authorList>
    </citation>
    <scope>NUCLEOTIDE SEQUENCE [LARGE SCALE GENOMIC DNA]</scope>
</reference>
<proteinExistence type="predicted"/>
<dbReference type="Gene3D" id="3.40.50.300">
    <property type="entry name" value="P-loop containing nucleotide triphosphate hydrolases"/>
    <property type="match status" value="1"/>
</dbReference>
<comment type="caution">
    <text evidence="2">The sequence shown here is derived from an EMBL/GenBank/DDBJ whole genome shotgun (WGS) entry which is preliminary data.</text>
</comment>
<evidence type="ECO:0000313" key="2">
    <source>
        <dbReference type="EMBL" id="ETO36699.1"/>
    </source>
</evidence>
<dbReference type="Proteomes" id="UP000023152">
    <property type="component" value="Unassembled WGS sequence"/>
</dbReference>
<organism evidence="2 3">
    <name type="scientific">Reticulomyxa filosa</name>
    <dbReference type="NCBI Taxonomy" id="46433"/>
    <lineage>
        <taxon>Eukaryota</taxon>
        <taxon>Sar</taxon>
        <taxon>Rhizaria</taxon>
        <taxon>Retaria</taxon>
        <taxon>Foraminifera</taxon>
        <taxon>Monothalamids</taxon>
        <taxon>Reticulomyxidae</taxon>
        <taxon>Reticulomyxa</taxon>
    </lineage>
</organism>
<dbReference type="GO" id="GO:0008146">
    <property type="term" value="F:sulfotransferase activity"/>
    <property type="evidence" value="ECO:0007669"/>
    <property type="project" value="InterPro"/>
</dbReference>
<keyword evidence="3" id="KW-1185">Reference proteome</keyword>
<dbReference type="InterPro" id="IPR027417">
    <property type="entry name" value="P-loop_NTPase"/>
</dbReference>
<keyword evidence="1 2" id="KW-0808">Transferase</keyword>
<dbReference type="PANTHER" id="PTHR10605:SF56">
    <property type="entry name" value="BIFUNCTIONAL HEPARAN SULFATE N-DEACETYLASE_N-SULFOTRANSFERASE"/>
    <property type="match status" value="1"/>
</dbReference>
<dbReference type="InterPro" id="IPR037359">
    <property type="entry name" value="NST/OST"/>
</dbReference>
<gene>
    <name evidence="2" type="ORF">RFI_00361</name>
</gene>
<dbReference type="SUPFAM" id="SSF52540">
    <property type="entry name" value="P-loop containing nucleoside triphosphate hydrolases"/>
    <property type="match status" value="1"/>
</dbReference>
<dbReference type="OrthoDB" id="411451at2759"/>
<protein>
    <submittedName>
        <fullName evidence="2">Heparan sulfate D-glucosaminyl 3-O-sulfotransferase 1</fullName>
    </submittedName>
</protein>
<dbReference type="AlphaFoldDB" id="X6PF64"/>
<dbReference type="EMBL" id="ASPP01000379">
    <property type="protein sequence ID" value="ETO36699.1"/>
    <property type="molecule type" value="Genomic_DNA"/>
</dbReference>
<accession>X6PF64</accession>
<name>X6PF64_RETFI</name>
<dbReference type="PANTHER" id="PTHR10605">
    <property type="entry name" value="HEPARAN SULFATE SULFOTRANSFERASE"/>
    <property type="match status" value="1"/>
</dbReference>
<evidence type="ECO:0000313" key="3">
    <source>
        <dbReference type="Proteomes" id="UP000023152"/>
    </source>
</evidence>